<feature type="compositionally biased region" description="Polar residues" evidence="6">
    <location>
        <begin position="190"/>
        <end position="199"/>
    </location>
</feature>
<feature type="compositionally biased region" description="Basic and acidic residues" evidence="6">
    <location>
        <begin position="257"/>
        <end position="270"/>
    </location>
</feature>
<organism evidence="8 9">
    <name type="scientific">Thelephora terrestris</name>
    <dbReference type="NCBI Taxonomy" id="56493"/>
    <lineage>
        <taxon>Eukaryota</taxon>
        <taxon>Fungi</taxon>
        <taxon>Dikarya</taxon>
        <taxon>Basidiomycota</taxon>
        <taxon>Agaricomycotina</taxon>
        <taxon>Agaricomycetes</taxon>
        <taxon>Thelephorales</taxon>
        <taxon>Thelephoraceae</taxon>
        <taxon>Thelephora</taxon>
    </lineage>
</organism>
<dbReference type="Proteomes" id="UP000736335">
    <property type="component" value="Unassembled WGS sequence"/>
</dbReference>
<gene>
    <name evidence="8" type="ORF">BJ322DRAFT_561126</name>
</gene>
<feature type="compositionally biased region" description="Polar residues" evidence="6">
    <location>
        <begin position="798"/>
        <end position="810"/>
    </location>
</feature>
<dbReference type="CDD" id="cd12148">
    <property type="entry name" value="fungal_TF_MHR"/>
    <property type="match status" value="1"/>
</dbReference>
<sequence length="902" mass="99141">MPTKSSEPPSPPPSDRPPKRQRRSGKPTSKSKAASSEQTRADGNVNRAKADSTRPRSPLFTAHRQPVPGLPPTPYPAMNSGDYPLNGSPYHVPPSYPQQQHPTQQHGTGQGSPTTSGESGSPHAIQHPPFPYTAFTYPNHSYPQYPQYPQPIMMYGHARAQPPTTQAGPSPTPSTSTKPAPTSAKRKNSNNDQGAAATTDNKKRTKTQRACDSCRSRKIRCDILPDSEPPLCQHCKQSLFECTFFLPITETRFKKKKTEDEAPAQEKESGRGTSSPKTDTHKGETRVFGPTSAQHLLHSQAMIPPRTYESYDSRYNHTWEISESGDGLILVHEPSLGGTHAVPSKQVDLKVDRDTVEKLLNLYFTEIAPIFPIVTQAEFLAKPSPSPLLLYSCCLVAAARRQFPQAIFDSIRLAANSVIKMDDVLSTASIANVQSLLILCMVADSHSQYVPNALSALWVRAGTAIRMAQDLGLHRAESVKQNIELRRRLWAACVISDRWISLIYGHPYMIDVVDCDARLPSSGDSNDLYLDELLRLSVLLGRVLKTIYTPAGLTIATDEQLHKLLEDLEAWKQNLPGNLRFNGPDTGPTAGLLFMLYTCVNMIFWRVFMRISYTCPPHLKFSLTVEKWTNLVNITGDVIDWLDKHENMYDVWLVTAYSATSCALVQYHTWVRRVDANAQAKLKKLRDCVRRWEGAISPDHMSARRKTAEIISLLYEATLSPAPGVTPPALNPTGGVTARPPAPALVYKQDESRPGGGVFIAQGSKEKYKDLPPGVVIESSEEESRASTSERKQPAAAGSTTYTESQFTKTGPSVPLVGSPSPMVQQLGGGGEPNVNPTMTEGLMMGPHSAHVMNVLGAPHMSSHAAMVDLGLEGMPGGMFDWGQWDNFFQRFSGVDNNPVHS</sequence>
<reference evidence="8" key="2">
    <citation type="submission" date="2020-11" db="EMBL/GenBank/DDBJ databases">
        <authorList>
            <consortium name="DOE Joint Genome Institute"/>
            <person name="Kuo A."/>
            <person name="Miyauchi S."/>
            <person name="Kiss E."/>
            <person name="Drula E."/>
            <person name="Kohler A."/>
            <person name="Sanchez-Garcia M."/>
            <person name="Andreopoulos B."/>
            <person name="Barry K.W."/>
            <person name="Bonito G."/>
            <person name="Buee M."/>
            <person name="Carver A."/>
            <person name="Chen C."/>
            <person name="Cichocki N."/>
            <person name="Clum A."/>
            <person name="Culley D."/>
            <person name="Crous P.W."/>
            <person name="Fauchery L."/>
            <person name="Girlanda M."/>
            <person name="Hayes R."/>
            <person name="Keri Z."/>
            <person name="Labutti K."/>
            <person name="Lipzen A."/>
            <person name="Lombard V."/>
            <person name="Magnuson J."/>
            <person name="Maillard F."/>
            <person name="Morin E."/>
            <person name="Murat C."/>
            <person name="Nolan M."/>
            <person name="Ohm R."/>
            <person name="Pangilinan J."/>
            <person name="Pereira M."/>
            <person name="Perotto S."/>
            <person name="Peter M."/>
            <person name="Riley R."/>
            <person name="Sitrit Y."/>
            <person name="Stielow B."/>
            <person name="Szollosi G."/>
            <person name="Zifcakova L."/>
            <person name="Stursova M."/>
            <person name="Spatafora J.W."/>
            <person name="Tedersoo L."/>
            <person name="Vaario L.-M."/>
            <person name="Yamada A."/>
            <person name="Yan M."/>
            <person name="Wang P."/>
            <person name="Xu J."/>
            <person name="Bruns T."/>
            <person name="Baldrian P."/>
            <person name="Vilgalys R."/>
            <person name="Henrissat B."/>
            <person name="Grigoriev I.V."/>
            <person name="Hibbett D."/>
            <person name="Nagy L.G."/>
            <person name="Martin F.M."/>
        </authorList>
    </citation>
    <scope>NUCLEOTIDE SEQUENCE</scope>
    <source>
        <strain evidence="8">UH-Tt-Lm1</strain>
    </source>
</reference>
<dbReference type="PROSITE" id="PS50048">
    <property type="entry name" value="ZN2_CY6_FUNGAL_2"/>
    <property type="match status" value="1"/>
</dbReference>
<feature type="region of interest" description="Disordered" evidence="6">
    <location>
        <begin position="778"/>
        <end position="817"/>
    </location>
</feature>
<keyword evidence="3" id="KW-0238">DNA-binding</keyword>
<feature type="domain" description="Zn(2)-C6 fungal-type" evidence="7">
    <location>
        <begin position="210"/>
        <end position="244"/>
    </location>
</feature>
<proteinExistence type="predicted"/>
<feature type="region of interest" description="Disordered" evidence="6">
    <location>
        <begin position="159"/>
        <end position="211"/>
    </location>
</feature>
<keyword evidence="9" id="KW-1185">Reference proteome</keyword>
<feature type="compositionally biased region" description="Low complexity" evidence="6">
    <location>
        <begin position="97"/>
        <end position="123"/>
    </location>
</feature>
<keyword evidence="2" id="KW-0805">Transcription regulation</keyword>
<dbReference type="AlphaFoldDB" id="A0A9P6HL97"/>
<dbReference type="PANTHER" id="PTHR31668">
    <property type="entry name" value="GLUCOSE TRANSPORT TRANSCRIPTION REGULATOR RGT1-RELATED-RELATED"/>
    <property type="match status" value="1"/>
</dbReference>
<evidence type="ECO:0000313" key="8">
    <source>
        <dbReference type="EMBL" id="KAF9789836.1"/>
    </source>
</evidence>
<feature type="compositionally biased region" description="Basic and acidic residues" evidence="6">
    <location>
        <begin position="782"/>
        <end position="793"/>
    </location>
</feature>
<dbReference type="SMART" id="SM00906">
    <property type="entry name" value="Fungal_trans"/>
    <property type="match status" value="1"/>
</dbReference>
<dbReference type="SUPFAM" id="SSF57701">
    <property type="entry name" value="Zn2/Cys6 DNA-binding domain"/>
    <property type="match status" value="1"/>
</dbReference>
<dbReference type="InterPro" id="IPR001138">
    <property type="entry name" value="Zn2Cys6_DnaBD"/>
</dbReference>
<dbReference type="GO" id="GO:0003677">
    <property type="term" value="F:DNA binding"/>
    <property type="evidence" value="ECO:0007669"/>
    <property type="project" value="UniProtKB-KW"/>
</dbReference>
<dbReference type="InterPro" id="IPR050797">
    <property type="entry name" value="Carb_Metab_Trans_Reg"/>
</dbReference>
<keyword evidence="4" id="KW-0804">Transcription</keyword>
<dbReference type="InterPro" id="IPR007219">
    <property type="entry name" value="XnlR_reg_dom"/>
</dbReference>
<keyword evidence="1" id="KW-0479">Metal-binding</keyword>
<feature type="compositionally biased region" description="Polar residues" evidence="6">
    <location>
        <begin position="26"/>
        <end position="38"/>
    </location>
</feature>
<dbReference type="PROSITE" id="PS00463">
    <property type="entry name" value="ZN2_CY6_FUNGAL_1"/>
    <property type="match status" value="1"/>
</dbReference>
<evidence type="ECO:0000256" key="3">
    <source>
        <dbReference type="ARBA" id="ARBA00023125"/>
    </source>
</evidence>
<evidence type="ECO:0000259" key="7">
    <source>
        <dbReference type="PROSITE" id="PS50048"/>
    </source>
</evidence>
<dbReference type="GO" id="GO:0000981">
    <property type="term" value="F:DNA-binding transcription factor activity, RNA polymerase II-specific"/>
    <property type="evidence" value="ECO:0007669"/>
    <property type="project" value="InterPro"/>
</dbReference>
<dbReference type="PANTHER" id="PTHR31668:SF26">
    <property type="entry name" value="GLUCOSE TRANSPORT TRANSCRIPTION REGULATOR RGT1-RELATED"/>
    <property type="match status" value="1"/>
</dbReference>
<accession>A0A9P6HL97</accession>
<evidence type="ECO:0000256" key="6">
    <source>
        <dbReference type="SAM" id="MobiDB-lite"/>
    </source>
</evidence>
<dbReference type="EMBL" id="WIUZ02000003">
    <property type="protein sequence ID" value="KAF9789836.1"/>
    <property type="molecule type" value="Genomic_DNA"/>
</dbReference>
<feature type="region of interest" description="Disordered" evidence="6">
    <location>
        <begin position="1"/>
        <end position="132"/>
    </location>
</feature>
<keyword evidence="5" id="KW-0539">Nucleus</keyword>
<dbReference type="Pfam" id="PF04082">
    <property type="entry name" value="Fungal_trans"/>
    <property type="match status" value="1"/>
</dbReference>
<evidence type="ECO:0000256" key="5">
    <source>
        <dbReference type="ARBA" id="ARBA00023242"/>
    </source>
</evidence>
<comment type="caution">
    <text evidence="8">The sequence shown here is derived from an EMBL/GenBank/DDBJ whole genome shotgun (WGS) entry which is preliminary data.</text>
</comment>
<dbReference type="GO" id="GO:0006351">
    <property type="term" value="P:DNA-templated transcription"/>
    <property type="evidence" value="ECO:0007669"/>
    <property type="project" value="InterPro"/>
</dbReference>
<dbReference type="OrthoDB" id="4161332at2759"/>
<evidence type="ECO:0000256" key="1">
    <source>
        <dbReference type="ARBA" id="ARBA00022723"/>
    </source>
</evidence>
<evidence type="ECO:0000313" key="9">
    <source>
        <dbReference type="Proteomes" id="UP000736335"/>
    </source>
</evidence>
<dbReference type="SMART" id="SM00066">
    <property type="entry name" value="GAL4"/>
    <property type="match status" value="1"/>
</dbReference>
<protein>
    <submittedName>
        <fullName evidence="8">Fungal-specific transcription factor domain-containing protein</fullName>
    </submittedName>
</protein>
<dbReference type="GO" id="GO:0008270">
    <property type="term" value="F:zinc ion binding"/>
    <property type="evidence" value="ECO:0007669"/>
    <property type="project" value="InterPro"/>
</dbReference>
<dbReference type="InterPro" id="IPR036864">
    <property type="entry name" value="Zn2-C6_fun-type_DNA-bd_sf"/>
</dbReference>
<evidence type="ECO:0000256" key="2">
    <source>
        <dbReference type="ARBA" id="ARBA00023015"/>
    </source>
</evidence>
<dbReference type="Pfam" id="PF00172">
    <property type="entry name" value="Zn_clus"/>
    <property type="match status" value="1"/>
</dbReference>
<feature type="compositionally biased region" description="Low complexity" evidence="6">
    <location>
        <begin position="160"/>
        <end position="183"/>
    </location>
</feature>
<feature type="region of interest" description="Disordered" evidence="6">
    <location>
        <begin position="254"/>
        <end position="285"/>
    </location>
</feature>
<evidence type="ECO:0000256" key="4">
    <source>
        <dbReference type="ARBA" id="ARBA00023163"/>
    </source>
</evidence>
<dbReference type="Gene3D" id="4.10.240.10">
    <property type="entry name" value="Zn(2)-C6 fungal-type DNA-binding domain"/>
    <property type="match status" value="1"/>
</dbReference>
<name>A0A9P6HL97_9AGAM</name>
<dbReference type="CDD" id="cd00067">
    <property type="entry name" value="GAL4"/>
    <property type="match status" value="1"/>
</dbReference>
<reference evidence="8" key="1">
    <citation type="journal article" date="2020" name="Nat. Commun.">
        <title>Large-scale genome sequencing of mycorrhizal fungi provides insights into the early evolution of symbiotic traits.</title>
        <authorList>
            <person name="Miyauchi S."/>
            <person name="Kiss E."/>
            <person name="Kuo A."/>
            <person name="Drula E."/>
            <person name="Kohler A."/>
            <person name="Sanchez-Garcia M."/>
            <person name="Morin E."/>
            <person name="Andreopoulos B."/>
            <person name="Barry K.W."/>
            <person name="Bonito G."/>
            <person name="Buee M."/>
            <person name="Carver A."/>
            <person name="Chen C."/>
            <person name="Cichocki N."/>
            <person name="Clum A."/>
            <person name="Culley D."/>
            <person name="Crous P.W."/>
            <person name="Fauchery L."/>
            <person name="Girlanda M."/>
            <person name="Hayes R.D."/>
            <person name="Keri Z."/>
            <person name="LaButti K."/>
            <person name="Lipzen A."/>
            <person name="Lombard V."/>
            <person name="Magnuson J."/>
            <person name="Maillard F."/>
            <person name="Murat C."/>
            <person name="Nolan M."/>
            <person name="Ohm R.A."/>
            <person name="Pangilinan J."/>
            <person name="Pereira M.F."/>
            <person name="Perotto S."/>
            <person name="Peter M."/>
            <person name="Pfister S."/>
            <person name="Riley R."/>
            <person name="Sitrit Y."/>
            <person name="Stielow J.B."/>
            <person name="Szollosi G."/>
            <person name="Zifcakova L."/>
            <person name="Stursova M."/>
            <person name="Spatafora J.W."/>
            <person name="Tedersoo L."/>
            <person name="Vaario L.M."/>
            <person name="Yamada A."/>
            <person name="Yan M."/>
            <person name="Wang P."/>
            <person name="Xu J."/>
            <person name="Bruns T."/>
            <person name="Baldrian P."/>
            <person name="Vilgalys R."/>
            <person name="Dunand C."/>
            <person name="Henrissat B."/>
            <person name="Grigoriev I.V."/>
            <person name="Hibbett D."/>
            <person name="Nagy L.G."/>
            <person name="Martin F.M."/>
        </authorList>
    </citation>
    <scope>NUCLEOTIDE SEQUENCE</scope>
    <source>
        <strain evidence="8">UH-Tt-Lm1</strain>
    </source>
</reference>